<accession>A0AAU8CPH0</accession>
<name>A0AAU8CPH0_9HYPH</name>
<protein>
    <recommendedName>
        <fullName evidence="2">SprT-like domain-containing protein</fullName>
    </recommendedName>
</protein>
<reference evidence="1" key="1">
    <citation type="submission" date="2024-06" db="EMBL/GenBank/DDBJ databases">
        <title>Mesorhizobium karijinii sp. nov., a symbiont of the iconic Swainsona formosa from arid Australia.</title>
        <authorList>
            <person name="Hill Y.J."/>
            <person name="Watkin E.L.J."/>
            <person name="O'Hara G.W."/>
            <person name="Terpolilli J."/>
            <person name="Tye M.L."/>
            <person name="Kohlmeier M.G."/>
        </authorList>
    </citation>
    <scope>NUCLEOTIDE SEQUENCE</scope>
    <source>
        <strain evidence="1">WSM2240</strain>
    </source>
</reference>
<evidence type="ECO:0008006" key="2">
    <source>
        <dbReference type="Google" id="ProtNLM"/>
    </source>
</evidence>
<proteinExistence type="predicted"/>
<dbReference type="RefSeq" id="WP_353644585.1">
    <property type="nucleotide sequence ID" value="NZ_CP159253.1"/>
</dbReference>
<organism evidence="1">
    <name type="scientific">Mesorhizobium sp. WSM2240</name>
    <dbReference type="NCBI Taxonomy" id="3228851"/>
    <lineage>
        <taxon>Bacteria</taxon>
        <taxon>Pseudomonadati</taxon>
        <taxon>Pseudomonadota</taxon>
        <taxon>Alphaproteobacteria</taxon>
        <taxon>Hyphomicrobiales</taxon>
        <taxon>Phyllobacteriaceae</taxon>
        <taxon>Mesorhizobium</taxon>
    </lineage>
</organism>
<sequence>MKQCDSRTIDGLPILSPYKKAMDRVDAGLSLIRLHDPVRYRRLTRDLKRIWLRHLPGCIGRFDPPSWTCELDSRFVQDNETTTEMVAALIVHEATHARLWRHGIRYEENIRFDVEGVCIRREIAFSAKLPEGGLVRQRAARKLDALSNMDLSDAAKRKRLRERMEGTLRGIGMPQWIVKLLLDYGDWLHHRRLARATHRPAR</sequence>
<dbReference type="AlphaFoldDB" id="A0AAU8CPH0"/>
<gene>
    <name evidence="1" type="ORF">ABVK50_21835</name>
</gene>
<dbReference type="EMBL" id="CP159253">
    <property type="protein sequence ID" value="XCG47874.1"/>
    <property type="molecule type" value="Genomic_DNA"/>
</dbReference>
<evidence type="ECO:0000313" key="1">
    <source>
        <dbReference type="EMBL" id="XCG47874.1"/>
    </source>
</evidence>